<protein>
    <submittedName>
        <fullName evidence="8">E3 ubiquitin-protein ligase TRIM23-like</fullName>
    </submittedName>
</protein>
<feature type="domain" description="RING-type" evidence="6">
    <location>
        <begin position="22"/>
        <end position="65"/>
    </location>
</feature>
<keyword evidence="3" id="KW-0862">Zinc</keyword>
<feature type="compositionally biased region" description="Acidic residues" evidence="5">
    <location>
        <begin position="562"/>
        <end position="577"/>
    </location>
</feature>
<dbReference type="PANTHER" id="PTHR25462">
    <property type="entry name" value="BONUS, ISOFORM C-RELATED"/>
    <property type="match status" value="1"/>
</dbReference>
<evidence type="ECO:0000256" key="3">
    <source>
        <dbReference type="ARBA" id="ARBA00022833"/>
    </source>
</evidence>
<organism evidence="8 9">
    <name type="scientific">Oopsacas minuta</name>
    <dbReference type="NCBI Taxonomy" id="111878"/>
    <lineage>
        <taxon>Eukaryota</taxon>
        <taxon>Metazoa</taxon>
        <taxon>Porifera</taxon>
        <taxon>Hexactinellida</taxon>
        <taxon>Hexasterophora</taxon>
        <taxon>Lyssacinosida</taxon>
        <taxon>Leucopsacidae</taxon>
        <taxon>Oopsacas</taxon>
    </lineage>
</organism>
<dbReference type="Proteomes" id="UP001165289">
    <property type="component" value="Unassembled WGS sequence"/>
</dbReference>
<keyword evidence="2 4" id="KW-0863">Zinc-finger</keyword>
<dbReference type="SMART" id="SM00060">
    <property type="entry name" value="FN3"/>
    <property type="match status" value="1"/>
</dbReference>
<dbReference type="Pfam" id="PF14634">
    <property type="entry name" value="zf-RING_5"/>
    <property type="match status" value="1"/>
</dbReference>
<dbReference type="PROSITE" id="PS50089">
    <property type="entry name" value="ZF_RING_2"/>
    <property type="match status" value="1"/>
</dbReference>
<dbReference type="InterPro" id="IPR003649">
    <property type="entry name" value="Bbox_C"/>
</dbReference>
<dbReference type="CDD" id="cd16449">
    <property type="entry name" value="RING-HC"/>
    <property type="match status" value="1"/>
</dbReference>
<dbReference type="AlphaFoldDB" id="A0AAV7JUY8"/>
<dbReference type="GO" id="GO:0061630">
    <property type="term" value="F:ubiquitin protein ligase activity"/>
    <property type="evidence" value="ECO:0007669"/>
    <property type="project" value="TreeGrafter"/>
</dbReference>
<evidence type="ECO:0000256" key="5">
    <source>
        <dbReference type="SAM" id="MobiDB-lite"/>
    </source>
</evidence>
<reference evidence="8 9" key="1">
    <citation type="journal article" date="2023" name="BMC Biol.">
        <title>The compact genome of the sponge Oopsacas minuta (Hexactinellida) is lacking key metazoan core genes.</title>
        <authorList>
            <person name="Santini S."/>
            <person name="Schenkelaars Q."/>
            <person name="Jourda C."/>
            <person name="Duchesne M."/>
            <person name="Belahbib H."/>
            <person name="Rocher C."/>
            <person name="Selva M."/>
            <person name="Riesgo A."/>
            <person name="Vervoort M."/>
            <person name="Leys S.P."/>
            <person name="Kodjabachian L."/>
            <person name="Le Bivic A."/>
            <person name="Borchiellini C."/>
            <person name="Claverie J.M."/>
            <person name="Renard E."/>
        </authorList>
    </citation>
    <scope>NUCLEOTIDE SEQUENCE [LARGE SCALE GENOMIC DNA]</scope>
    <source>
        <strain evidence="8">SPO-2</strain>
    </source>
</reference>
<evidence type="ECO:0000313" key="9">
    <source>
        <dbReference type="Proteomes" id="UP001165289"/>
    </source>
</evidence>
<accession>A0AAV7JUY8</accession>
<dbReference type="InterPro" id="IPR013083">
    <property type="entry name" value="Znf_RING/FYVE/PHD"/>
</dbReference>
<dbReference type="SUPFAM" id="SSF57850">
    <property type="entry name" value="RING/U-box"/>
    <property type="match status" value="1"/>
</dbReference>
<dbReference type="PANTHER" id="PTHR25462:SF306">
    <property type="entry name" value="TRIPARTITE MOTIF CONTAINING 9"/>
    <property type="match status" value="1"/>
</dbReference>
<feature type="region of interest" description="Disordered" evidence="5">
    <location>
        <begin position="555"/>
        <end position="579"/>
    </location>
</feature>
<dbReference type="SMART" id="SM00502">
    <property type="entry name" value="BBC"/>
    <property type="match status" value="1"/>
</dbReference>
<dbReference type="InterPro" id="IPR001841">
    <property type="entry name" value="Znf_RING"/>
</dbReference>
<gene>
    <name evidence="8" type="ORF">LOD99_7343</name>
</gene>
<keyword evidence="1" id="KW-0479">Metal-binding</keyword>
<name>A0AAV7JUY8_9METZ</name>
<dbReference type="GO" id="GO:0008270">
    <property type="term" value="F:zinc ion binding"/>
    <property type="evidence" value="ECO:0007669"/>
    <property type="project" value="UniProtKB-KW"/>
</dbReference>
<evidence type="ECO:0000256" key="1">
    <source>
        <dbReference type="ARBA" id="ARBA00022723"/>
    </source>
</evidence>
<evidence type="ECO:0000313" key="8">
    <source>
        <dbReference type="EMBL" id="KAI6652329.1"/>
    </source>
</evidence>
<proteinExistence type="predicted"/>
<evidence type="ECO:0000256" key="4">
    <source>
        <dbReference type="PROSITE-ProRule" id="PRU00175"/>
    </source>
</evidence>
<dbReference type="SUPFAM" id="SSF49265">
    <property type="entry name" value="Fibronectin type III"/>
    <property type="match status" value="1"/>
</dbReference>
<dbReference type="InterPro" id="IPR047153">
    <property type="entry name" value="TRIM45/56/19-like"/>
</dbReference>
<dbReference type="PROSITE" id="PS00518">
    <property type="entry name" value="ZF_RING_1"/>
    <property type="match status" value="1"/>
</dbReference>
<sequence length="758" mass="82003">MAEFNSVGNAVNFAKRFKAFECGVCHQPYQVEGDLQPRILDCGHTFCTRCMGEVSQIGNIQCPACMRKTQVEFGTQSLRINYAILEILEKQDNYTPKPRVPLCEACRMAEAQVYCEHCGPDGFRLCLRCSNVEHDRPSPIAKLHNPTPLGVTTEYEARPVCAAHNNPLEFYCVSEKSLKCVICKQESGISESDVVAIPEAVSSHKDRLRSQLRHLQAYQFTIRGAMEQVKCILTDLRPSADRAMDCIRIECRALEAALQKRQAALLSMVETEEKNRTARLQYQQEHLAVAATRISKCIDFANVLLQKDTSEFLRNSDSVINKLDETLRDEDKGLHKPLANTGLPVYLDTTFIQLVENFGVVGGGPIPKNIEAVHIKGSLYIQWDPPDMKVLQYEIERELVMEEKHCLKEEDGQVTFYDGSLVSVRIIGLAPGCTYRFRIRSQNAAGWGMWSHTFSATYSNFPFEFTYCGEIVESVIPNSGYYRFESFGAKADDGEMRLGGAGAVLCATFLLNANDYLDILCGGMSQKRGCCSGGAGGTFVSINGRRNPLIIAGGGGGTRGYEEDDPDGQPGNLEEEGGGSIGKECAMGGAAGGCGKDAIFRNSSFGYGGAGYNTNATTSFSFVSGGESGECGGFGGGGAIGSFGGGGGGGYSGGGGGRGAGGGGCFVRQDGMEVIKKIGHNGHGMLRVTRVDKPKETELIVPPLLLDPQHTDTLTYMDTSSIHNHSESISTIPSNMPTTIANLSLIDQSSLSNENLSK</sequence>
<evidence type="ECO:0000259" key="7">
    <source>
        <dbReference type="PROSITE" id="PS50853"/>
    </source>
</evidence>
<evidence type="ECO:0000259" key="6">
    <source>
        <dbReference type="PROSITE" id="PS50089"/>
    </source>
</evidence>
<dbReference type="InterPro" id="IPR017907">
    <property type="entry name" value="Znf_RING_CS"/>
</dbReference>
<dbReference type="PROSITE" id="PS50853">
    <property type="entry name" value="FN3"/>
    <property type="match status" value="1"/>
</dbReference>
<dbReference type="CDD" id="cd00063">
    <property type="entry name" value="FN3"/>
    <property type="match status" value="1"/>
</dbReference>
<dbReference type="InterPro" id="IPR036116">
    <property type="entry name" value="FN3_sf"/>
</dbReference>
<dbReference type="SMART" id="SM00184">
    <property type="entry name" value="RING"/>
    <property type="match status" value="1"/>
</dbReference>
<dbReference type="Gene3D" id="3.30.160.60">
    <property type="entry name" value="Classic Zinc Finger"/>
    <property type="match status" value="1"/>
</dbReference>
<dbReference type="CDD" id="cd19757">
    <property type="entry name" value="Bbox1"/>
    <property type="match status" value="1"/>
</dbReference>
<dbReference type="EMBL" id="JAKMXF010000299">
    <property type="protein sequence ID" value="KAI6652329.1"/>
    <property type="molecule type" value="Genomic_DNA"/>
</dbReference>
<keyword evidence="9" id="KW-1185">Reference proteome</keyword>
<dbReference type="SUPFAM" id="SSF57845">
    <property type="entry name" value="B-box zinc-binding domain"/>
    <property type="match status" value="1"/>
</dbReference>
<dbReference type="Gene3D" id="2.60.40.10">
    <property type="entry name" value="Immunoglobulins"/>
    <property type="match status" value="1"/>
</dbReference>
<dbReference type="Pfam" id="PF00041">
    <property type="entry name" value="fn3"/>
    <property type="match status" value="1"/>
</dbReference>
<evidence type="ECO:0000256" key="2">
    <source>
        <dbReference type="ARBA" id="ARBA00022771"/>
    </source>
</evidence>
<feature type="domain" description="Fibronectin type-III" evidence="7">
    <location>
        <begin position="364"/>
        <end position="462"/>
    </location>
</feature>
<dbReference type="Gene3D" id="3.30.40.10">
    <property type="entry name" value="Zinc/RING finger domain, C3HC4 (zinc finger)"/>
    <property type="match status" value="1"/>
</dbReference>
<dbReference type="InterPro" id="IPR003961">
    <property type="entry name" value="FN3_dom"/>
</dbReference>
<dbReference type="InterPro" id="IPR013783">
    <property type="entry name" value="Ig-like_fold"/>
</dbReference>
<comment type="caution">
    <text evidence="8">The sequence shown here is derived from an EMBL/GenBank/DDBJ whole genome shotgun (WGS) entry which is preliminary data.</text>
</comment>